<protein>
    <recommendedName>
        <fullName evidence="3">Outer membrane lipoprotein-sorting protein</fullName>
    </recommendedName>
</protein>
<name>A0A386PNS7_9SPIR</name>
<dbReference type="EMBL" id="CP028884">
    <property type="protein sequence ID" value="AYE36703.1"/>
    <property type="molecule type" value="Genomic_DNA"/>
</dbReference>
<dbReference type="KEGG" id="btur:DB313_04520"/>
<dbReference type="RefSeq" id="WP_120104623.1">
    <property type="nucleotide sequence ID" value="NZ_CP028884.1"/>
</dbReference>
<sequence>MIYRVFILICLYLVNFLYSSETNALIKDFSNLSFPKLDPGIYVINMFYEIYSDGTLKEKSKGLSFISSSNLNAKLVYIEGKKSDFAYLALKDIGYYMLSSKSSNPIKVSPSYKVKGLSSLQDIIGLNFEEDFSLLKREGNCIEFKSNKASLYPFVDLVKLASDQFVTIHKDRNSNALKEVFYQGRSINGVNTFAYIEVKEKNFENYQTKIFTSNFLKTNLNNSILSLKGFNRVFDFAKSYLK</sequence>
<dbReference type="OrthoDB" id="351876at2"/>
<reference evidence="1 2" key="1">
    <citation type="journal article" date="2018" name="Infect. Genet. Evol.">
        <title>Genome-wide analysis of Borrelia turcica and 'Candidatus Borrelia tachyglossi' shows relapsing fever-like genomes with unique genomic links to Lyme disease Borrelia.</title>
        <authorList>
            <person name="Gofton A.W."/>
            <person name="Margos G."/>
            <person name="Fingerle V."/>
            <person name="Hepner S."/>
            <person name="Loh S.M."/>
            <person name="Ryan U."/>
            <person name="Irwin P."/>
            <person name="Oskam C.L."/>
        </authorList>
    </citation>
    <scope>NUCLEOTIDE SEQUENCE [LARGE SCALE GENOMIC DNA]</scope>
    <source>
        <strain evidence="1 2">IST7</strain>
    </source>
</reference>
<evidence type="ECO:0000313" key="2">
    <source>
        <dbReference type="Proteomes" id="UP000275571"/>
    </source>
</evidence>
<proteinExistence type="predicted"/>
<accession>A0A386PNS7</accession>
<organism evidence="1 2">
    <name type="scientific">Borrelia turcica IST7</name>
    <dbReference type="NCBI Taxonomy" id="1104446"/>
    <lineage>
        <taxon>Bacteria</taxon>
        <taxon>Pseudomonadati</taxon>
        <taxon>Spirochaetota</taxon>
        <taxon>Spirochaetia</taxon>
        <taxon>Spirochaetales</taxon>
        <taxon>Borreliaceae</taxon>
        <taxon>Borrelia</taxon>
    </lineage>
</organism>
<gene>
    <name evidence="1" type="ORF">DB313_04520</name>
</gene>
<dbReference type="Proteomes" id="UP000275571">
    <property type="component" value="Chromosome"/>
</dbReference>
<keyword evidence="2" id="KW-1185">Reference proteome</keyword>
<evidence type="ECO:0008006" key="3">
    <source>
        <dbReference type="Google" id="ProtNLM"/>
    </source>
</evidence>
<evidence type="ECO:0000313" key="1">
    <source>
        <dbReference type="EMBL" id="AYE36703.1"/>
    </source>
</evidence>
<dbReference type="AlphaFoldDB" id="A0A386PNS7"/>